<comment type="caution">
    <text evidence="1">The sequence shown here is derived from an EMBL/GenBank/DDBJ whole genome shotgun (WGS) entry which is preliminary data.</text>
</comment>
<dbReference type="OrthoDB" id="1751727at2759"/>
<dbReference type="AlphaFoldDB" id="A0A7J0FLC1"/>
<dbReference type="EMBL" id="BJWL01000013">
    <property type="protein sequence ID" value="GFY99518.1"/>
    <property type="molecule type" value="Genomic_DNA"/>
</dbReference>
<evidence type="ECO:0000313" key="2">
    <source>
        <dbReference type="Proteomes" id="UP000585474"/>
    </source>
</evidence>
<dbReference type="Proteomes" id="UP000585474">
    <property type="component" value="Unassembled WGS sequence"/>
</dbReference>
<name>A0A7J0FLC1_9ERIC</name>
<keyword evidence="2" id="KW-1185">Reference proteome</keyword>
<accession>A0A7J0FLC1</accession>
<reference evidence="1 2" key="1">
    <citation type="submission" date="2019-07" db="EMBL/GenBank/DDBJ databases">
        <title>De Novo Assembly of kiwifruit Actinidia rufa.</title>
        <authorList>
            <person name="Sugita-Konishi S."/>
            <person name="Sato K."/>
            <person name="Mori E."/>
            <person name="Abe Y."/>
            <person name="Kisaki G."/>
            <person name="Hamano K."/>
            <person name="Suezawa K."/>
            <person name="Otani M."/>
            <person name="Fukuda T."/>
            <person name="Manabe T."/>
            <person name="Gomi K."/>
            <person name="Tabuchi M."/>
            <person name="Akimitsu K."/>
            <person name="Kataoka I."/>
        </authorList>
    </citation>
    <scope>NUCLEOTIDE SEQUENCE [LARGE SCALE GENOMIC DNA]</scope>
    <source>
        <strain evidence="2">cv. Fuchu</strain>
    </source>
</reference>
<dbReference type="SUPFAM" id="SSF50993">
    <property type="entry name" value="Peptidase/esterase 'gauge' domain"/>
    <property type="match status" value="1"/>
</dbReference>
<evidence type="ECO:0000313" key="1">
    <source>
        <dbReference type="EMBL" id="GFY99518.1"/>
    </source>
</evidence>
<proteinExistence type="predicted"/>
<sequence length="634" mass="71021">METQNLKLHDTPRDDPYSYIEQEEKYTEAIMSDTDRLQSKLQYEIASRFASDLSIPPLRWGQWHHTGVPGRVHYLDKLHQKTGRSYQFTSSSVGAVCGNDTYFMVLTRSGASSARNQELERRLPPPPAAPAVMDPLLSGDHQVTIDPLAAKNGEDNIGGERVENSVPLRRNLHQRGVGPNADEAQSHAVQSKAKTVVALEHTGETRPIWDEQMRQMQAQLAGVIAAVKEKGTNSVEELINRTDTPFTPAKETKEALHILVQRQTAREGDFARICHPFLTKETLYVDDLDQKVAVAAFIAGVGTPKFLFSLAKEAPKTMAALMLRAQKYMNAEDTLKAREDLEGTISIPDRKRSIVERKDDKVTKVPKLTEQKLTIEGNRTKPARYNQYFTPLNTSLDQPVHSPLVGFTGDRVTPLGSIALPVTLGDAPRQTTKMVKFPTSQGVGEAKGNQQTARECYMASLKGEIKEAMVIEELEVRDEEEIRRAEPVEELEEVVVSTQDQTRVVKIGTSASEEIKEERIPRSQNEEADRLARIATSQEDDPGVPIEVLDSPSIQSPDMYQVEQEVEWANPIRAYLEQGILPEDKIEARRIKYRSSRIRTLHNPRAYLYILISNEAQGLLSPLWSNGHKAAQPL</sequence>
<protein>
    <submittedName>
        <fullName evidence="1">Uncharacterized protein</fullName>
    </submittedName>
</protein>
<organism evidence="1 2">
    <name type="scientific">Actinidia rufa</name>
    <dbReference type="NCBI Taxonomy" id="165716"/>
    <lineage>
        <taxon>Eukaryota</taxon>
        <taxon>Viridiplantae</taxon>
        <taxon>Streptophyta</taxon>
        <taxon>Embryophyta</taxon>
        <taxon>Tracheophyta</taxon>
        <taxon>Spermatophyta</taxon>
        <taxon>Magnoliopsida</taxon>
        <taxon>eudicotyledons</taxon>
        <taxon>Gunneridae</taxon>
        <taxon>Pentapetalae</taxon>
        <taxon>asterids</taxon>
        <taxon>Ericales</taxon>
        <taxon>Actinidiaceae</taxon>
        <taxon>Actinidia</taxon>
    </lineage>
</organism>
<gene>
    <name evidence="1" type="ORF">Acr_13g0009180</name>
</gene>